<organism evidence="1 2">
    <name type="scientific">Chlorogloeopsis fritschii PCC 6912</name>
    <dbReference type="NCBI Taxonomy" id="211165"/>
    <lineage>
        <taxon>Bacteria</taxon>
        <taxon>Bacillati</taxon>
        <taxon>Cyanobacteriota</taxon>
        <taxon>Cyanophyceae</taxon>
        <taxon>Nostocales</taxon>
        <taxon>Chlorogloeopsidaceae</taxon>
        <taxon>Chlorogloeopsis</taxon>
    </lineage>
</organism>
<gene>
    <name evidence="1" type="ORF">PCC6912_19500</name>
</gene>
<dbReference type="InterPro" id="IPR027396">
    <property type="entry name" value="DsrEFH-like"/>
</dbReference>
<dbReference type="Proteomes" id="UP000268857">
    <property type="component" value="Unassembled WGS sequence"/>
</dbReference>
<comment type="caution">
    <text evidence="1">The sequence shown here is derived from an EMBL/GenBank/DDBJ whole genome shotgun (WGS) entry which is preliminary data.</text>
</comment>
<dbReference type="InterPro" id="IPR003787">
    <property type="entry name" value="Sulphur_relay_DsrE/F-like"/>
</dbReference>
<accession>A0A433NLB1</accession>
<dbReference type="STRING" id="211165.GCA_000317285_00231"/>
<proteinExistence type="predicted"/>
<dbReference type="Gene3D" id="3.40.1260.10">
    <property type="entry name" value="DsrEFH-like"/>
    <property type="match status" value="1"/>
</dbReference>
<sequence>MKVVVSVSSGTNDPTLATLGMLAAKVAVDEGHEVVVWLQGEGVTIANKNVYDKIQGLNMPPMKAVVEALLSANVPVWVCEACAKGRNITPENWISTASYKNMSDYVSTALNMDKNLNF</sequence>
<dbReference type="Pfam" id="PF02635">
    <property type="entry name" value="DsrE"/>
    <property type="match status" value="1"/>
</dbReference>
<evidence type="ECO:0000313" key="2">
    <source>
        <dbReference type="Proteomes" id="UP000268857"/>
    </source>
</evidence>
<dbReference type="OrthoDB" id="9812053at2"/>
<keyword evidence="2" id="KW-1185">Reference proteome</keyword>
<name>A0A433NLB1_CHLFR</name>
<dbReference type="SUPFAM" id="SSF75169">
    <property type="entry name" value="DsrEFH-like"/>
    <property type="match status" value="1"/>
</dbReference>
<dbReference type="EMBL" id="RSCJ01000006">
    <property type="protein sequence ID" value="RUR83707.1"/>
    <property type="molecule type" value="Genomic_DNA"/>
</dbReference>
<reference evidence="1 2" key="1">
    <citation type="journal article" date="2019" name="Genome Biol. Evol.">
        <title>Day and night: Metabolic profiles and evolutionary relationships of six axenic non-marine cyanobacteria.</title>
        <authorList>
            <person name="Will S.E."/>
            <person name="Henke P."/>
            <person name="Boedeker C."/>
            <person name="Huang S."/>
            <person name="Brinkmann H."/>
            <person name="Rohde M."/>
            <person name="Jarek M."/>
            <person name="Friedl T."/>
            <person name="Seufert S."/>
            <person name="Schumacher M."/>
            <person name="Overmann J."/>
            <person name="Neumann-Schaal M."/>
            <person name="Petersen J."/>
        </authorList>
    </citation>
    <scope>NUCLEOTIDE SEQUENCE [LARGE SCALE GENOMIC DNA]</scope>
    <source>
        <strain evidence="1 2">PCC 6912</strain>
    </source>
</reference>
<dbReference type="RefSeq" id="WP_016877569.1">
    <property type="nucleotide sequence ID" value="NZ_AJLN01000017.1"/>
</dbReference>
<protein>
    <submittedName>
        <fullName evidence="1">Uncharacterized protein</fullName>
    </submittedName>
</protein>
<evidence type="ECO:0000313" key="1">
    <source>
        <dbReference type="EMBL" id="RUR83707.1"/>
    </source>
</evidence>
<dbReference type="AlphaFoldDB" id="A0A433NLB1"/>